<feature type="binding site" evidence="11">
    <location>
        <position position="335"/>
    </location>
    <ligand>
        <name>substrate</name>
    </ligand>
</feature>
<keyword evidence="4 12" id="KW-0479">Metal-binding</keyword>
<feature type="binding site" evidence="11">
    <location>
        <position position="122"/>
    </location>
    <ligand>
        <name>substrate</name>
    </ligand>
</feature>
<dbReference type="PANTHER" id="PTHR31352">
    <property type="entry name" value="BETA-AMYLASE 1, CHLOROPLASTIC"/>
    <property type="match status" value="1"/>
</dbReference>
<dbReference type="InterPro" id="IPR017853">
    <property type="entry name" value="GH"/>
</dbReference>
<evidence type="ECO:0000256" key="1">
    <source>
        <dbReference type="ARBA" id="ARBA00000546"/>
    </source>
</evidence>
<dbReference type="InterPro" id="IPR001554">
    <property type="entry name" value="Glyco_hydro_14"/>
</dbReference>
<feature type="binding site" evidence="11">
    <location>
        <position position="395"/>
    </location>
    <ligand>
        <name>substrate</name>
    </ligand>
</feature>
<feature type="signal peptide" evidence="15">
    <location>
        <begin position="1"/>
        <end position="27"/>
    </location>
</feature>
<dbReference type="EC" id="3.2.1.2" evidence="3 13"/>
<feature type="compositionally biased region" description="Basic and acidic residues" evidence="14">
    <location>
        <begin position="38"/>
        <end position="48"/>
    </location>
</feature>
<comment type="cofactor">
    <cofactor evidence="12">
        <name>Ca(2+)</name>
        <dbReference type="ChEBI" id="CHEBI:29108"/>
    </cofactor>
    <text evidence="12">Binds 1 Ca(2+) ion per subunit.</text>
</comment>
<dbReference type="Gene3D" id="3.20.20.80">
    <property type="entry name" value="Glycosidases"/>
    <property type="match status" value="1"/>
</dbReference>
<keyword evidence="17" id="KW-1185">Reference proteome</keyword>
<evidence type="ECO:0000256" key="2">
    <source>
        <dbReference type="ARBA" id="ARBA00005652"/>
    </source>
</evidence>
<feature type="binding site" evidence="12">
    <location>
        <position position="90"/>
    </location>
    <ligand>
        <name>Ca(2+)</name>
        <dbReference type="ChEBI" id="CHEBI:29108"/>
    </ligand>
</feature>
<dbReference type="PROSITE" id="PS00506">
    <property type="entry name" value="BETA_AMYLASE_1"/>
    <property type="match status" value="1"/>
</dbReference>
<evidence type="ECO:0000256" key="6">
    <source>
        <dbReference type="ARBA" id="ARBA00022801"/>
    </source>
</evidence>
<dbReference type="InterPro" id="IPR018238">
    <property type="entry name" value="Glyco_hydro_14_CS"/>
</dbReference>
<feature type="region of interest" description="Disordered" evidence="14">
    <location>
        <begin position="29"/>
        <end position="48"/>
    </location>
</feature>
<dbReference type="PANTHER" id="PTHR31352:SF1">
    <property type="entry name" value="BETA-AMYLASE 3, CHLOROPLASTIC"/>
    <property type="match status" value="1"/>
</dbReference>
<keyword evidence="9 13" id="KW-0624">Polysaccharide degradation</keyword>
<comment type="similarity">
    <text evidence="2 13">Belongs to the glycosyl hydrolase 14 family.</text>
</comment>
<feature type="binding site" evidence="12">
    <location>
        <position position="184"/>
    </location>
    <ligand>
        <name>Ca(2+)</name>
        <dbReference type="ChEBI" id="CHEBI:29108"/>
    </ligand>
</feature>
<feature type="binding site" evidence="11">
    <location>
        <position position="130"/>
    </location>
    <ligand>
        <name>substrate</name>
    </ligand>
</feature>
<evidence type="ECO:0000256" key="15">
    <source>
        <dbReference type="SAM" id="SignalP"/>
    </source>
</evidence>
<dbReference type="InterPro" id="IPR000125">
    <property type="entry name" value="Glyco_hydro_14A_bac"/>
</dbReference>
<dbReference type="GO" id="GO:0000272">
    <property type="term" value="P:polysaccharide catabolic process"/>
    <property type="evidence" value="ECO:0007669"/>
    <property type="project" value="UniProtKB-KW"/>
</dbReference>
<sequence>MTRRRCRTLIAALGVAALGLTAAPALAADEASSGADGRPGDRPGRHDDITANVMAPLKVTDWADFRSDLQTVEAYGVQAVSVDVWWGDVEPRDNRFEWGYYDRVFEEITDAGLDVAPILSFHQCGGNVGDDYTSLLPGWLWTKYADRRVGGQRLGQDGLKHRSEQGNYSAETVQGWADRVVANEYRDLTRAFAKRYGREYDDEFVEINVSLGPSGELRYPAYNQHDEGTGYPTRGALQSYSRLAVEDFRREVRRQYGSLHRVNRAWGTRHRSWSQVRPPQDADAFFADGDYTDTRYGRDFVDWYNGSLVEHGERMLRTVSRALGGSFRDADIGYKVPGIHWNMTHPVYPRATEVTTGLIQTSLPLDSARGGHGYDRVVELAHQVRGRREVVMHFTALEMGDNPGPEGYSLAKTLVGWIGDHAEREGVSLKGENALAGGVRYDFGWDQIEDAFADHGYDGLTVLRMADVAEGTGARRYAQFIDEHA</sequence>
<dbReference type="GO" id="GO:0046872">
    <property type="term" value="F:metal ion binding"/>
    <property type="evidence" value="ECO:0007669"/>
    <property type="project" value="UniProtKB-KW"/>
</dbReference>
<proteinExistence type="inferred from homology"/>
<evidence type="ECO:0000256" key="12">
    <source>
        <dbReference type="PIRSR" id="PIRSR600125-3"/>
    </source>
</evidence>
<keyword evidence="7 13" id="KW-0119">Carbohydrate metabolism</keyword>
<dbReference type="RefSeq" id="WP_179461604.1">
    <property type="nucleotide sequence ID" value="NZ_JACBZX010000001.1"/>
</dbReference>
<feature type="binding site" evidence="11">
    <location>
        <position position="464"/>
    </location>
    <ligand>
        <name>substrate</name>
    </ligand>
</feature>
<protein>
    <recommendedName>
        <fullName evidence="3 13">Beta-amylase</fullName>
        <ecNumber evidence="3 13">3.2.1.2</ecNumber>
    </recommendedName>
</protein>
<feature type="active site" description="Proton donor" evidence="10">
    <location>
        <position position="216"/>
    </location>
</feature>
<evidence type="ECO:0000256" key="3">
    <source>
        <dbReference type="ARBA" id="ARBA00012594"/>
    </source>
</evidence>
<dbReference type="EMBL" id="JACBZX010000001">
    <property type="protein sequence ID" value="NYG36036.1"/>
    <property type="molecule type" value="Genomic_DNA"/>
</dbReference>
<name>A0A852WYW3_9MICO</name>
<comment type="catalytic activity">
    <reaction evidence="1 13">
        <text>Hydrolysis of (1-&gt;4)-alpha-D-glucosidic linkages in polysaccharides so as to remove successive maltose units from the non-reducing ends of the chains.</text>
        <dbReference type="EC" id="3.2.1.2"/>
    </reaction>
</comment>
<feature type="binding site" evidence="12">
    <location>
        <position position="93"/>
    </location>
    <ligand>
        <name>Ca(2+)</name>
        <dbReference type="ChEBI" id="CHEBI:29108"/>
    </ligand>
</feature>
<evidence type="ECO:0000256" key="7">
    <source>
        <dbReference type="ARBA" id="ARBA00023277"/>
    </source>
</evidence>
<evidence type="ECO:0000256" key="13">
    <source>
        <dbReference type="RuleBase" id="RU000509"/>
    </source>
</evidence>
<evidence type="ECO:0000256" key="8">
    <source>
        <dbReference type="ARBA" id="ARBA00023295"/>
    </source>
</evidence>
<keyword evidence="12" id="KW-0106">Calcium</keyword>
<evidence type="ECO:0000256" key="10">
    <source>
        <dbReference type="PIRSR" id="PIRSR600125-1"/>
    </source>
</evidence>
<organism evidence="16 17">
    <name type="scientific">Janibacter alkaliphilus</name>
    <dbReference type="NCBI Taxonomy" id="1069963"/>
    <lineage>
        <taxon>Bacteria</taxon>
        <taxon>Bacillati</taxon>
        <taxon>Actinomycetota</taxon>
        <taxon>Actinomycetes</taxon>
        <taxon>Micrococcales</taxon>
        <taxon>Intrasporangiaceae</taxon>
        <taxon>Janibacter</taxon>
    </lineage>
</organism>
<evidence type="ECO:0000256" key="11">
    <source>
        <dbReference type="PIRSR" id="PIRSR600125-2"/>
    </source>
</evidence>
<feature type="binding site" evidence="11">
    <location>
        <position position="340"/>
    </location>
    <ligand>
        <name>substrate</name>
    </ligand>
</feature>
<evidence type="ECO:0000256" key="4">
    <source>
        <dbReference type="ARBA" id="ARBA00022723"/>
    </source>
</evidence>
<evidence type="ECO:0000256" key="9">
    <source>
        <dbReference type="ARBA" id="ARBA00023326"/>
    </source>
</evidence>
<feature type="chain" id="PRO_5033025340" description="Beta-amylase" evidence="15">
    <location>
        <begin position="28"/>
        <end position="485"/>
    </location>
</feature>
<reference evidence="16 17" key="1">
    <citation type="submission" date="2020-07" db="EMBL/GenBank/DDBJ databases">
        <title>Sequencing the genomes of 1000 actinobacteria strains.</title>
        <authorList>
            <person name="Klenk H.-P."/>
        </authorList>
    </citation>
    <scope>NUCLEOTIDE SEQUENCE [LARGE SCALE GENOMIC DNA]</scope>
    <source>
        <strain evidence="16 17">DSM 24723</strain>
    </source>
</reference>
<evidence type="ECO:0000256" key="14">
    <source>
        <dbReference type="SAM" id="MobiDB-lite"/>
    </source>
</evidence>
<keyword evidence="6 13" id="KW-0378">Hydrolase</keyword>
<accession>A0A852WYW3</accession>
<dbReference type="AlphaFoldDB" id="A0A852WYW3"/>
<dbReference type="Proteomes" id="UP000592181">
    <property type="component" value="Unassembled WGS sequence"/>
</dbReference>
<dbReference type="PRINTS" id="PR00841">
    <property type="entry name" value="GLHYDLASE14A"/>
</dbReference>
<feature type="active site" description="Proton acceptor" evidence="10">
    <location>
        <position position="432"/>
    </location>
</feature>
<evidence type="ECO:0000313" key="16">
    <source>
        <dbReference type="EMBL" id="NYG36036.1"/>
    </source>
</evidence>
<evidence type="ECO:0000313" key="17">
    <source>
        <dbReference type="Proteomes" id="UP000592181"/>
    </source>
</evidence>
<feature type="binding site" evidence="11">
    <location>
        <begin position="433"/>
        <end position="434"/>
    </location>
    <ligand>
        <name>substrate</name>
    </ligand>
</feature>
<keyword evidence="8 13" id="KW-0326">Glycosidase</keyword>
<feature type="binding site" evidence="11">
    <location>
        <position position="83"/>
    </location>
    <ligand>
        <name>substrate</name>
    </ligand>
</feature>
<dbReference type="GO" id="GO:0016161">
    <property type="term" value="F:beta-amylase activity"/>
    <property type="evidence" value="ECO:0007669"/>
    <property type="project" value="UniProtKB-EC"/>
</dbReference>
<dbReference type="PRINTS" id="PR00750">
    <property type="entry name" value="BETAAMYLASE"/>
</dbReference>
<gene>
    <name evidence="16" type="ORF">BJY28_000505</name>
</gene>
<dbReference type="SUPFAM" id="SSF51445">
    <property type="entry name" value="(Trans)glycosidases"/>
    <property type="match status" value="1"/>
</dbReference>
<keyword evidence="5 15" id="KW-0732">Signal</keyword>
<dbReference type="Pfam" id="PF01373">
    <property type="entry name" value="Glyco_hydro_14"/>
    <property type="match status" value="1"/>
</dbReference>
<evidence type="ECO:0000256" key="5">
    <source>
        <dbReference type="ARBA" id="ARBA00022729"/>
    </source>
</evidence>
<comment type="caution">
    <text evidence="16">The sequence shown here is derived from an EMBL/GenBank/DDBJ whole genome shotgun (WGS) entry which is preliminary data.</text>
</comment>